<dbReference type="EMBL" id="BK014979">
    <property type="protein sequence ID" value="DAD85263.1"/>
    <property type="molecule type" value="Genomic_DNA"/>
</dbReference>
<protein>
    <submittedName>
        <fullName evidence="2">Terminase small subunit</fullName>
    </submittedName>
</protein>
<accession>A0A8S5MT69</accession>
<feature type="compositionally biased region" description="Basic and acidic residues" evidence="1">
    <location>
        <begin position="142"/>
        <end position="165"/>
    </location>
</feature>
<reference evidence="2" key="1">
    <citation type="journal article" date="2021" name="Proc. Natl. Acad. Sci. U.S.A.">
        <title>A Catalog of Tens of Thousands of Viruses from Human Metagenomes Reveals Hidden Associations with Chronic Diseases.</title>
        <authorList>
            <person name="Tisza M.J."/>
            <person name="Buck C.B."/>
        </authorList>
    </citation>
    <scope>NUCLEOTIDE SEQUENCE</scope>
    <source>
        <strain evidence="2">Ctk251</strain>
    </source>
</reference>
<proteinExistence type="predicted"/>
<sequence>MAKAQYKKWLEPENLVLLTGWKRNGLTDEQIAHNMGIRVGTLYRWKNEHSELNEALKKGREVTRLEVENKLFERAMSGNLTAIIFWLKNNWRDKYNDSQLSLEERELAKVRMKKLLADTRISEAKAKIAERVSDSKSEQLEALLDKVMEEAQDGTRKSDDQKADTSPEELSE</sequence>
<dbReference type="SUPFAM" id="SSF46689">
    <property type="entry name" value="Homeodomain-like"/>
    <property type="match status" value="1"/>
</dbReference>
<organism evidence="2">
    <name type="scientific">Myoviridae sp. ctk251</name>
    <dbReference type="NCBI Taxonomy" id="2826689"/>
    <lineage>
        <taxon>Viruses</taxon>
        <taxon>Duplodnaviria</taxon>
        <taxon>Heunggongvirae</taxon>
        <taxon>Uroviricota</taxon>
        <taxon>Caudoviricetes</taxon>
    </lineage>
</organism>
<feature type="region of interest" description="Disordered" evidence="1">
    <location>
        <begin position="142"/>
        <end position="172"/>
    </location>
</feature>
<dbReference type="Gene3D" id="1.10.10.60">
    <property type="entry name" value="Homeodomain-like"/>
    <property type="match status" value="1"/>
</dbReference>
<name>A0A8S5MT69_9CAUD</name>
<evidence type="ECO:0000313" key="2">
    <source>
        <dbReference type="EMBL" id="DAD85263.1"/>
    </source>
</evidence>
<dbReference type="InterPro" id="IPR009057">
    <property type="entry name" value="Homeodomain-like_sf"/>
</dbReference>
<evidence type="ECO:0000256" key="1">
    <source>
        <dbReference type="SAM" id="MobiDB-lite"/>
    </source>
</evidence>